<feature type="domain" description="Macro" evidence="1">
    <location>
        <begin position="1"/>
        <end position="175"/>
    </location>
</feature>
<dbReference type="PROSITE" id="PS51154">
    <property type="entry name" value="MACRO"/>
    <property type="match status" value="1"/>
</dbReference>
<comment type="caution">
    <text evidence="2">The sequence shown here is derived from an EMBL/GenBank/DDBJ whole genome shotgun (WGS) entry which is preliminary data.</text>
</comment>
<dbReference type="SUPFAM" id="SSF52949">
    <property type="entry name" value="Macro domain-like"/>
    <property type="match status" value="1"/>
</dbReference>
<proteinExistence type="predicted"/>
<dbReference type="InterPro" id="IPR043472">
    <property type="entry name" value="Macro_dom-like"/>
</dbReference>
<accession>A0A133UT35</accession>
<dbReference type="CDD" id="cd02908">
    <property type="entry name" value="Macro_OAADPr_deacetylase"/>
    <property type="match status" value="1"/>
</dbReference>
<dbReference type="Proteomes" id="UP000070463">
    <property type="component" value="Unassembled WGS sequence"/>
</dbReference>
<evidence type="ECO:0000313" key="3">
    <source>
        <dbReference type="Proteomes" id="UP000070463"/>
    </source>
</evidence>
<dbReference type="PANTHER" id="PTHR11106">
    <property type="entry name" value="GANGLIOSIDE INDUCED DIFFERENTIATION ASSOCIATED PROTEIN 2-RELATED"/>
    <property type="match status" value="1"/>
</dbReference>
<name>A0A133UT35_9EURY</name>
<dbReference type="Pfam" id="PF01661">
    <property type="entry name" value="Macro"/>
    <property type="match status" value="1"/>
</dbReference>
<dbReference type="PATRIC" id="fig|1698267.3.peg.1199"/>
<gene>
    <name evidence="2" type="ORF">AKJ37_03370</name>
</gene>
<keyword evidence="3" id="KW-1185">Reference proteome</keyword>
<sequence>MKVEIGNSVLELTQGDITKQDTEAVVNAANKRLAPGGGVAGAIHSAAGPELWEECRKLGGCETGDAKITKGYKLPAAHVIHTVGPVYSGSARDAELLASSYRNSLELAEENGIKSISFPAISTGAFGYPVEEAAEIALETVIDYLEKGSEIDLVRFVLYDSNTFDVHQEKLHSFDLTS</sequence>
<organism evidence="2 3">
    <name type="scientific">candidate division MSBL1 archaeon SCGC-AAA259I09</name>
    <dbReference type="NCBI Taxonomy" id="1698267"/>
    <lineage>
        <taxon>Archaea</taxon>
        <taxon>Methanobacteriati</taxon>
        <taxon>Methanobacteriota</taxon>
        <taxon>candidate division MSBL1</taxon>
    </lineage>
</organism>
<evidence type="ECO:0000259" key="1">
    <source>
        <dbReference type="PROSITE" id="PS51154"/>
    </source>
</evidence>
<dbReference type="NCBIfam" id="NF001664">
    <property type="entry name" value="PRK00431.1-6"/>
    <property type="match status" value="1"/>
</dbReference>
<protein>
    <recommendedName>
        <fullName evidence="1">Macro domain-containing protein</fullName>
    </recommendedName>
</protein>
<dbReference type="AlphaFoldDB" id="A0A133UT35"/>
<evidence type="ECO:0000313" key="2">
    <source>
        <dbReference type="EMBL" id="KXA97266.1"/>
    </source>
</evidence>
<dbReference type="Gene3D" id="3.40.220.10">
    <property type="entry name" value="Leucine Aminopeptidase, subunit E, domain 1"/>
    <property type="match status" value="1"/>
</dbReference>
<reference evidence="2 3" key="1">
    <citation type="journal article" date="2016" name="Sci. Rep.">
        <title>Metabolic traits of an uncultured archaeal lineage -MSBL1- from brine pools of the Red Sea.</title>
        <authorList>
            <person name="Mwirichia R."/>
            <person name="Alam I."/>
            <person name="Rashid M."/>
            <person name="Vinu M."/>
            <person name="Ba-Alawi W."/>
            <person name="Anthony Kamau A."/>
            <person name="Kamanda Ngugi D."/>
            <person name="Goker M."/>
            <person name="Klenk H.P."/>
            <person name="Bajic V."/>
            <person name="Stingl U."/>
        </authorList>
    </citation>
    <scope>NUCLEOTIDE SEQUENCE [LARGE SCALE GENOMIC DNA]</scope>
    <source>
        <strain evidence="2">SCGC-AAA259I09</strain>
    </source>
</reference>
<dbReference type="InterPro" id="IPR002589">
    <property type="entry name" value="Macro_dom"/>
</dbReference>
<dbReference type="EMBL" id="LHXR01000037">
    <property type="protein sequence ID" value="KXA97266.1"/>
    <property type="molecule type" value="Genomic_DNA"/>
</dbReference>
<dbReference type="PANTHER" id="PTHR11106:SF27">
    <property type="entry name" value="MACRO DOMAIN-CONTAINING PROTEIN"/>
    <property type="match status" value="1"/>
</dbReference>
<dbReference type="SMART" id="SM00506">
    <property type="entry name" value="A1pp"/>
    <property type="match status" value="1"/>
</dbReference>